<name>A0A834LDV1_RHOSS</name>
<evidence type="ECO:0000256" key="2">
    <source>
        <dbReference type="ARBA" id="ARBA00010794"/>
    </source>
</evidence>
<keyword evidence="8" id="KW-0809">Transit peptide</keyword>
<accession>A0A834LDV1</accession>
<comment type="catalytic activity">
    <reaction evidence="13">
        <text>phytol + CTP = phytyl phosphate + CDP + H(+)</text>
        <dbReference type="Rhea" id="RHEA:38055"/>
        <dbReference type="ChEBI" id="CHEBI:15378"/>
        <dbReference type="ChEBI" id="CHEBI:17327"/>
        <dbReference type="ChEBI" id="CHEBI:37563"/>
        <dbReference type="ChEBI" id="CHEBI:58069"/>
        <dbReference type="ChEBI" id="CHEBI:75483"/>
        <dbReference type="EC" id="2.7.1.182"/>
    </reaction>
</comment>
<comment type="similarity">
    <text evidence="2">Belongs to the polyprenol kinase family.</text>
</comment>
<evidence type="ECO:0000256" key="9">
    <source>
        <dbReference type="ARBA" id="ARBA00022989"/>
    </source>
</evidence>
<organism evidence="15 16">
    <name type="scientific">Rhododendron simsii</name>
    <name type="common">Sims's rhododendron</name>
    <dbReference type="NCBI Taxonomy" id="118357"/>
    <lineage>
        <taxon>Eukaryota</taxon>
        <taxon>Viridiplantae</taxon>
        <taxon>Streptophyta</taxon>
        <taxon>Embryophyta</taxon>
        <taxon>Tracheophyta</taxon>
        <taxon>Spermatophyta</taxon>
        <taxon>Magnoliopsida</taxon>
        <taxon>eudicotyledons</taxon>
        <taxon>Gunneridae</taxon>
        <taxon>Pentapetalae</taxon>
        <taxon>asterids</taxon>
        <taxon>Ericales</taxon>
        <taxon>Ericaceae</taxon>
        <taxon>Ericoideae</taxon>
        <taxon>Rhodoreae</taxon>
        <taxon>Rhododendron</taxon>
    </lineage>
</organism>
<dbReference type="EC" id="2.7.1.182" evidence="12"/>
<dbReference type="EMBL" id="WJXA01000009">
    <property type="protein sequence ID" value="KAF7132150.1"/>
    <property type="molecule type" value="Genomic_DNA"/>
</dbReference>
<dbReference type="GO" id="GO:0010189">
    <property type="term" value="P:vitamin E biosynthetic process"/>
    <property type="evidence" value="ECO:0007669"/>
    <property type="project" value="TreeGrafter"/>
</dbReference>
<gene>
    <name evidence="15" type="ORF">RHSIM_Rhsim09G0144700</name>
</gene>
<evidence type="ECO:0000256" key="4">
    <source>
        <dbReference type="ARBA" id="ARBA00022640"/>
    </source>
</evidence>
<keyword evidence="10 14" id="KW-0472">Membrane</keyword>
<dbReference type="AlphaFoldDB" id="A0A834LDV1"/>
<evidence type="ECO:0000256" key="11">
    <source>
        <dbReference type="ARBA" id="ARBA00024015"/>
    </source>
</evidence>
<comment type="subcellular location">
    <subcellularLocation>
        <location evidence="1">Plastid</location>
        <location evidence="1">Chloroplast membrane</location>
        <topology evidence="1">Multi-pass membrane protein</topology>
    </subcellularLocation>
</comment>
<protein>
    <recommendedName>
        <fullName evidence="12">phytol kinase</fullName>
        <ecNumber evidence="12">2.7.1.182</ecNumber>
    </recommendedName>
</protein>
<keyword evidence="5" id="KW-0808">Transferase</keyword>
<evidence type="ECO:0000256" key="13">
    <source>
        <dbReference type="ARBA" id="ARBA00048889"/>
    </source>
</evidence>
<keyword evidence="9 14" id="KW-1133">Transmembrane helix</keyword>
<evidence type="ECO:0000256" key="12">
    <source>
        <dbReference type="ARBA" id="ARBA00039024"/>
    </source>
</evidence>
<dbReference type="Proteomes" id="UP000626092">
    <property type="component" value="Unassembled WGS sequence"/>
</dbReference>
<evidence type="ECO:0000256" key="6">
    <source>
        <dbReference type="ARBA" id="ARBA00022692"/>
    </source>
</evidence>
<evidence type="ECO:0000313" key="15">
    <source>
        <dbReference type="EMBL" id="KAF7132150.1"/>
    </source>
</evidence>
<sequence length="350" mass="38136">MNLASTAAATTTTALPFKTTSLSLLRRHVHPHKPHLLYPLSTTSPLLLGRRAWFTGDGDGLHRWSAASPETLHRSFKFRRTAVSLGGGTIVQDAVATVVVMSGAYALVMAFDILTQRNFIEQCLGCGMKGIPLTKRLKSELVIEFEQKTGPYIVWVAFHGMLANIQSSTSTEARYFASLVPLANCLKLVTYGLSLATDEGLIKSVTREGKPAELLRGPLYYVLILVMCVLVFWRESPVGVISLAMMCGGDGVADIMGRKFGSVKIPYNKNKSWAGSISMFIFGFLISMGMLYYFSALGYFQMDLISTMERVALVAFVATVIESLPTEGGVDDNISVPLASMVTAWLCFGS</sequence>
<keyword evidence="7" id="KW-0418">Kinase</keyword>
<reference evidence="15" key="1">
    <citation type="submission" date="2019-11" db="EMBL/GenBank/DDBJ databases">
        <authorList>
            <person name="Liu Y."/>
            <person name="Hou J."/>
            <person name="Li T.-Q."/>
            <person name="Guan C.-H."/>
            <person name="Wu X."/>
            <person name="Wu H.-Z."/>
            <person name="Ling F."/>
            <person name="Zhang R."/>
            <person name="Shi X.-G."/>
            <person name="Ren J.-P."/>
            <person name="Chen E.-F."/>
            <person name="Sun J.-M."/>
        </authorList>
    </citation>
    <scope>NUCLEOTIDE SEQUENCE</scope>
    <source>
        <strain evidence="15">Adult_tree_wgs_1</strain>
        <tissue evidence="15">Leaves</tissue>
    </source>
</reference>
<evidence type="ECO:0000256" key="3">
    <source>
        <dbReference type="ARBA" id="ARBA00022528"/>
    </source>
</evidence>
<dbReference type="GO" id="GO:0031969">
    <property type="term" value="C:chloroplast membrane"/>
    <property type="evidence" value="ECO:0007669"/>
    <property type="project" value="UniProtKB-SubCell"/>
</dbReference>
<evidence type="ECO:0000256" key="1">
    <source>
        <dbReference type="ARBA" id="ARBA00004508"/>
    </source>
</evidence>
<dbReference type="InterPro" id="IPR039606">
    <property type="entry name" value="Phytol/farnesol_kinase"/>
</dbReference>
<evidence type="ECO:0000313" key="16">
    <source>
        <dbReference type="Proteomes" id="UP000626092"/>
    </source>
</evidence>
<dbReference type="PANTHER" id="PTHR32523:SF8">
    <property type="entry name" value="DOLICHOL KINASE"/>
    <property type="match status" value="1"/>
</dbReference>
<evidence type="ECO:0000256" key="8">
    <source>
        <dbReference type="ARBA" id="ARBA00022946"/>
    </source>
</evidence>
<evidence type="ECO:0000256" key="14">
    <source>
        <dbReference type="SAM" id="Phobius"/>
    </source>
</evidence>
<dbReference type="PANTHER" id="PTHR32523">
    <property type="entry name" value="PHYTOL KINASE 1, CHLOROPLASTIC"/>
    <property type="match status" value="1"/>
</dbReference>
<comment type="pathway">
    <text evidence="11">Cofactor biosynthesis; tocopherol biosynthesis.</text>
</comment>
<evidence type="ECO:0000256" key="7">
    <source>
        <dbReference type="ARBA" id="ARBA00022777"/>
    </source>
</evidence>
<dbReference type="GO" id="GO:0010276">
    <property type="term" value="F:phytol kinase activity"/>
    <property type="evidence" value="ECO:0007669"/>
    <property type="project" value="UniProtKB-EC"/>
</dbReference>
<proteinExistence type="inferred from homology"/>
<keyword evidence="16" id="KW-1185">Reference proteome</keyword>
<evidence type="ECO:0000256" key="10">
    <source>
        <dbReference type="ARBA" id="ARBA00023136"/>
    </source>
</evidence>
<feature type="transmembrane region" description="Helical" evidence="14">
    <location>
        <begin position="214"/>
        <end position="233"/>
    </location>
</feature>
<keyword evidence="6 14" id="KW-0812">Transmembrane</keyword>
<keyword evidence="4" id="KW-0934">Plastid</keyword>
<comment type="caution">
    <text evidence="15">The sequence shown here is derived from an EMBL/GenBank/DDBJ whole genome shotgun (WGS) entry which is preliminary data.</text>
</comment>
<feature type="transmembrane region" description="Helical" evidence="14">
    <location>
        <begin position="277"/>
        <end position="300"/>
    </location>
</feature>
<evidence type="ECO:0000256" key="5">
    <source>
        <dbReference type="ARBA" id="ARBA00022679"/>
    </source>
</evidence>
<keyword evidence="3" id="KW-0150">Chloroplast</keyword>
<dbReference type="OrthoDB" id="5673at2759"/>